<evidence type="ECO:0000313" key="3">
    <source>
        <dbReference type="Proteomes" id="UP001501474"/>
    </source>
</evidence>
<proteinExistence type="predicted"/>
<dbReference type="PANTHER" id="PTHR35585">
    <property type="entry name" value="HHE DOMAIN PROTEIN (AFU_ORTHOLOGUE AFUA_4G00730)"/>
    <property type="match status" value="1"/>
</dbReference>
<dbReference type="CDD" id="cd12108">
    <property type="entry name" value="Hr-like"/>
    <property type="match status" value="1"/>
</dbReference>
<evidence type="ECO:0000259" key="1">
    <source>
        <dbReference type="Pfam" id="PF01814"/>
    </source>
</evidence>
<dbReference type="EMBL" id="BAAART010000055">
    <property type="protein sequence ID" value="GAA2231304.1"/>
    <property type="molecule type" value="Genomic_DNA"/>
</dbReference>
<gene>
    <name evidence="2" type="ORF">GCM10010104_26410</name>
</gene>
<evidence type="ECO:0000313" key="2">
    <source>
        <dbReference type="EMBL" id="GAA2231304.1"/>
    </source>
</evidence>
<name>A0ABN3DHB7_9ACTN</name>
<sequence length="196" mass="21738">MTGAMPHLDETGENDDVVTLLMQQHHHIRDLFAEVENATADDRAEAFRRLVRLLAVHETAEEEVIHPAARRLFGDGEQVVGDRLQEERAAKEKLSRLDDMSPDDAGFMPAVRELRADVLQHAAAEEQYEFPRIRENADTQQLARMATAVRAAEAMAPTRPHPGVETAAENIAVGPMAALVDRTRDAVRKVMGKDSS</sequence>
<organism evidence="2 3">
    <name type="scientific">Streptomyces indiaensis</name>
    <dbReference type="NCBI Taxonomy" id="284033"/>
    <lineage>
        <taxon>Bacteria</taxon>
        <taxon>Bacillati</taxon>
        <taxon>Actinomycetota</taxon>
        <taxon>Actinomycetes</taxon>
        <taxon>Kitasatosporales</taxon>
        <taxon>Streptomycetaceae</taxon>
        <taxon>Streptomyces</taxon>
    </lineage>
</organism>
<dbReference type="Pfam" id="PF01814">
    <property type="entry name" value="Hemerythrin"/>
    <property type="match status" value="1"/>
</dbReference>
<dbReference type="PANTHER" id="PTHR35585:SF1">
    <property type="entry name" value="HHE DOMAIN PROTEIN (AFU_ORTHOLOGUE AFUA_4G00730)"/>
    <property type="match status" value="1"/>
</dbReference>
<accession>A0ABN3DHB7</accession>
<dbReference type="Gene3D" id="1.20.120.520">
    <property type="entry name" value="nmb1532 protein domain like"/>
    <property type="match status" value="1"/>
</dbReference>
<feature type="domain" description="Hemerythrin-like" evidence="1">
    <location>
        <begin position="17"/>
        <end position="133"/>
    </location>
</feature>
<dbReference type="InterPro" id="IPR012312">
    <property type="entry name" value="Hemerythrin-like"/>
</dbReference>
<dbReference type="Proteomes" id="UP001501474">
    <property type="component" value="Unassembled WGS sequence"/>
</dbReference>
<reference evidence="2 3" key="1">
    <citation type="journal article" date="2019" name="Int. J. Syst. Evol. Microbiol.">
        <title>The Global Catalogue of Microorganisms (GCM) 10K type strain sequencing project: providing services to taxonomists for standard genome sequencing and annotation.</title>
        <authorList>
            <consortium name="The Broad Institute Genomics Platform"/>
            <consortium name="The Broad Institute Genome Sequencing Center for Infectious Disease"/>
            <person name="Wu L."/>
            <person name="Ma J."/>
        </authorList>
    </citation>
    <scope>NUCLEOTIDE SEQUENCE [LARGE SCALE GENOMIC DNA]</scope>
    <source>
        <strain evidence="2 3">JCM 3053</strain>
    </source>
</reference>
<comment type="caution">
    <text evidence="2">The sequence shown here is derived from an EMBL/GenBank/DDBJ whole genome shotgun (WGS) entry which is preliminary data.</text>
</comment>
<keyword evidence="3" id="KW-1185">Reference proteome</keyword>
<protein>
    <submittedName>
        <fullName evidence="2">Hemerythrin domain-containing protein</fullName>
    </submittedName>
</protein>